<evidence type="ECO:0000256" key="2">
    <source>
        <dbReference type="ARBA" id="ARBA00023015"/>
    </source>
</evidence>
<dbReference type="PIRSF" id="PIRSF019251">
    <property type="entry name" value="Rv0465c"/>
    <property type="match status" value="1"/>
</dbReference>
<name>A0ABT0S4U5_9SPHN</name>
<organism evidence="6 7">
    <name type="scientific">Sphingomonas hankyongi</name>
    <dbReference type="NCBI Taxonomy" id="2908209"/>
    <lineage>
        <taxon>Bacteria</taxon>
        <taxon>Pseudomonadati</taxon>
        <taxon>Pseudomonadota</taxon>
        <taxon>Alphaproteobacteria</taxon>
        <taxon>Sphingomonadales</taxon>
        <taxon>Sphingomonadaceae</taxon>
        <taxon>Sphingomonas</taxon>
    </lineage>
</organism>
<dbReference type="Pfam" id="PF06114">
    <property type="entry name" value="Peptidase_M78"/>
    <property type="match status" value="1"/>
</dbReference>
<evidence type="ECO:0000259" key="5">
    <source>
        <dbReference type="PROSITE" id="PS50943"/>
    </source>
</evidence>
<comment type="similarity">
    <text evidence="1">Belongs to the short-chain fatty acyl-CoA assimilation regulator (ScfR) family.</text>
</comment>
<dbReference type="InterPro" id="IPR026281">
    <property type="entry name" value="HTH_RamB"/>
</dbReference>
<dbReference type="InterPro" id="IPR050807">
    <property type="entry name" value="TransReg_Diox_bact_type"/>
</dbReference>
<keyword evidence="3" id="KW-0238">DNA-binding</keyword>
<dbReference type="Pfam" id="PF13560">
    <property type="entry name" value="HTH_31"/>
    <property type="match status" value="1"/>
</dbReference>
<dbReference type="InterPro" id="IPR018653">
    <property type="entry name" value="ScfR_C"/>
</dbReference>
<dbReference type="PROSITE" id="PS50943">
    <property type="entry name" value="HTH_CROC1"/>
    <property type="match status" value="1"/>
</dbReference>
<dbReference type="Gene3D" id="1.10.260.40">
    <property type="entry name" value="lambda repressor-like DNA-binding domains"/>
    <property type="match status" value="1"/>
</dbReference>
<keyword evidence="7" id="KW-1185">Reference proteome</keyword>
<reference evidence="6" key="1">
    <citation type="submission" date="2022-05" db="EMBL/GenBank/DDBJ databases">
        <authorList>
            <person name="Jo J.-H."/>
            <person name="Im W.-T."/>
        </authorList>
    </citation>
    <scope>NUCLEOTIDE SEQUENCE</scope>
    <source>
        <strain evidence="6">SE220</strain>
    </source>
</reference>
<evidence type="ECO:0000313" key="7">
    <source>
        <dbReference type="Proteomes" id="UP001165342"/>
    </source>
</evidence>
<dbReference type="PANTHER" id="PTHR46797:SF23">
    <property type="entry name" value="HTH-TYPE TRANSCRIPTIONAL REGULATOR SUTR"/>
    <property type="match status" value="1"/>
</dbReference>
<accession>A0ABT0S4U5</accession>
<gene>
    <name evidence="6" type="ORF">LZ538_12645</name>
</gene>
<keyword evidence="2" id="KW-0805">Transcription regulation</keyword>
<dbReference type="CDD" id="cd00093">
    <property type="entry name" value="HTH_XRE"/>
    <property type="match status" value="1"/>
</dbReference>
<evidence type="ECO:0000256" key="4">
    <source>
        <dbReference type="ARBA" id="ARBA00023163"/>
    </source>
</evidence>
<evidence type="ECO:0000313" key="6">
    <source>
        <dbReference type="EMBL" id="MCL6730889.1"/>
    </source>
</evidence>
<evidence type="ECO:0000256" key="3">
    <source>
        <dbReference type="ARBA" id="ARBA00023125"/>
    </source>
</evidence>
<feature type="domain" description="HTH cro/C1-type" evidence="5">
    <location>
        <begin position="13"/>
        <end position="67"/>
    </location>
</feature>
<dbReference type="SMART" id="SM00530">
    <property type="entry name" value="HTH_XRE"/>
    <property type="match status" value="1"/>
</dbReference>
<proteinExistence type="inferred from homology"/>
<dbReference type="InterPro" id="IPR001387">
    <property type="entry name" value="Cro/C1-type_HTH"/>
</dbReference>
<dbReference type="EMBL" id="JAMGBE010000004">
    <property type="protein sequence ID" value="MCL6730889.1"/>
    <property type="molecule type" value="Genomic_DNA"/>
</dbReference>
<protein>
    <submittedName>
        <fullName evidence="6">Short-chain fatty acyl-CoA regulator family protein</fullName>
    </submittedName>
</protein>
<sequence length="472" mass="52302">MTPQRKLFLGARLKRLRRDRGLNQSQMADQLGISGSYLNHLERNQRPVTAGILLRLAEAFDVDVKAFASESADSTGAGQLTEVFSDPILADLGVSRHELLELADNAPGVAEGIARLYTALRELQRQPADAGTGGADPRVLITPETWVRDYIQAQRNHLPELEEGAETLGGALSHPLSLAEPLRQRLKEAWGVEVRVVDPEFLEDASQHFDQQRRILMISSLLRPENRQFAIAYQLALLEFAPIIARMLESARPPDPGSRRLLHMSFANYAASAILMPYGKFLRAAEEHRYAIDRLCSQFGSNVEQIAHRLTTLGRSGAKGVPFFMLRVDPAGNISKRYAGESFPFSHFGGTCPRWHLHTAFQTPGQTIRQLIETPDAQRFFTISRTIERPIRPDLRDDALLAIGLGCDVKHAHRIAYADGLDLTNTPATPVGPACAICPRLQCPYRATAPAGRILAVEENRKTISPYPFVPS</sequence>
<dbReference type="SUPFAM" id="SSF47413">
    <property type="entry name" value="lambda repressor-like DNA-binding domains"/>
    <property type="match status" value="1"/>
</dbReference>
<evidence type="ECO:0000256" key="1">
    <source>
        <dbReference type="ARBA" id="ARBA00007227"/>
    </source>
</evidence>
<dbReference type="RefSeq" id="WP_249832382.1">
    <property type="nucleotide sequence ID" value="NZ_JAMGBE010000004.1"/>
</dbReference>
<dbReference type="Proteomes" id="UP001165342">
    <property type="component" value="Unassembled WGS sequence"/>
</dbReference>
<keyword evidence="4" id="KW-0804">Transcription</keyword>
<dbReference type="InterPro" id="IPR010982">
    <property type="entry name" value="Lambda_DNA-bd_dom_sf"/>
</dbReference>
<dbReference type="PANTHER" id="PTHR46797">
    <property type="entry name" value="HTH-TYPE TRANSCRIPTIONAL REGULATOR"/>
    <property type="match status" value="1"/>
</dbReference>
<dbReference type="InterPro" id="IPR010359">
    <property type="entry name" value="IrrE_HExxH"/>
</dbReference>
<dbReference type="Pfam" id="PF09856">
    <property type="entry name" value="ScfRs"/>
    <property type="match status" value="1"/>
</dbReference>
<comment type="caution">
    <text evidence="6">The sequence shown here is derived from an EMBL/GenBank/DDBJ whole genome shotgun (WGS) entry which is preliminary data.</text>
</comment>